<dbReference type="InterPro" id="IPR036188">
    <property type="entry name" value="FAD/NAD-bd_sf"/>
</dbReference>
<dbReference type="PANTHER" id="PTHR43539:SF78">
    <property type="entry name" value="FLAVIN-CONTAINING MONOOXYGENASE"/>
    <property type="match status" value="1"/>
</dbReference>
<dbReference type="EMBL" id="CP019640">
    <property type="protein sequence ID" value="AQQ52195.1"/>
    <property type="molecule type" value="Genomic_DNA"/>
</dbReference>
<keyword evidence="1" id="KW-0560">Oxidoreductase</keyword>
<dbReference type="Gene3D" id="3.50.50.60">
    <property type="entry name" value="FAD/NAD(P)-binding domain"/>
    <property type="match status" value="1"/>
</dbReference>
<dbReference type="PANTHER" id="PTHR43539">
    <property type="entry name" value="FLAVIN-BINDING MONOOXYGENASE-LIKE PROTEIN (AFU_ORTHOLOGUE AFUA_4G09220)"/>
    <property type="match status" value="1"/>
</dbReference>
<evidence type="ECO:0000313" key="3">
    <source>
        <dbReference type="Proteomes" id="UP000188184"/>
    </source>
</evidence>
<dbReference type="AlphaFoldDB" id="A0A1Q2KVF0"/>
<accession>A0A1Q2KVF0</accession>
<dbReference type="GO" id="GO:0050660">
    <property type="term" value="F:flavin adenine dinucleotide binding"/>
    <property type="evidence" value="ECO:0007669"/>
    <property type="project" value="TreeGrafter"/>
</dbReference>
<dbReference type="Pfam" id="PF13738">
    <property type="entry name" value="Pyr_redox_3"/>
    <property type="match status" value="1"/>
</dbReference>
<reference evidence="2 3" key="1">
    <citation type="submission" date="2017-02" db="EMBL/GenBank/DDBJ databases">
        <title>The complete genomic sequence of a novel cold adapted crude oil-degrading bacterium Planococcus qaidamina Y42.</title>
        <authorList>
            <person name="Yang R."/>
        </authorList>
    </citation>
    <scope>NUCLEOTIDE SEQUENCE [LARGE SCALE GENOMIC DNA]</scope>
    <source>
        <strain evidence="2 3">Y42</strain>
    </source>
</reference>
<dbReference type="SUPFAM" id="SSF51905">
    <property type="entry name" value="FAD/NAD(P)-binding domain"/>
    <property type="match status" value="2"/>
</dbReference>
<gene>
    <name evidence="2" type="ORF">B0X71_03085</name>
</gene>
<name>A0A1Q2KVF0_9BACL</name>
<evidence type="ECO:0000313" key="2">
    <source>
        <dbReference type="EMBL" id="AQQ52195.1"/>
    </source>
</evidence>
<proteinExistence type="predicted"/>
<keyword evidence="3" id="KW-1185">Reference proteome</keyword>
<dbReference type="KEGG" id="pmar:B0X71_03085"/>
<sequence>MKQIDVLIIGAGQAGLAAAYYLQKTDKTFVLLDGAGRIGDSWRNRYDSLVLFSPRRYSRLPGLAMTGDPEGYPGKDEFAAYLERYAGHFGFPVALGVRVEKMERWADGYRVVTTAGDYVAAHVIIATGPFQRPHIPVLPGGVPETLTQLHSAEYRSPDQLPDGPVAVIGGGNSGAQIAVELAESRQVMLATGHELVFIPQRIFGKSLFFWLGISGISRISPDSRLSTRLKKGEPVIGTALKPLIAASRVQIAERAVAFCGGSLVFQDGSEFTPRSIVWATGFRFDYNWLNVAGTLNEQGQPVHRRGHSPVSGLYFLGLPWLSGVCSGRINGVGRDAKKLVRQIVNPA</sequence>
<dbReference type="GO" id="GO:0004497">
    <property type="term" value="F:monooxygenase activity"/>
    <property type="evidence" value="ECO:0007669"/>
    <property type="project" value="TreeGrafter"/>
</dbReference>
<evidence type="ECO:0000256" key="1">
    <source>
        <dbReference type="ARBA" id="ARBA00023002"/>
    </source>
</evidence>
<dbReference type="Proteomes" id="UP000188184">
    <property type="component" value="Chromosome"/>
</dbReference>
<organism evidence="2 3">
    <name type="scientific">Planococcus lenghuensis</name>
    <dbReference type="NCBI Taxonomy" id="2213202"/>
    <lineage>
        <taxon>Bacteria</taxon>
        <taxon>Bacillati</taxon>
        <taxon>Bacillota</taxon>
        <taxon>Bacilli</taxon>
        <taxon>Bacillales</taxon>
        <taxon>Caryophanaceae</taxon>
        <taxon>Planococcus</taxon>
    </lineage>
</organism>
<dbReference type="PRINTS" id="PR00469">
    <property type="entry name" value="PNDRDTASEII"/>
</dbReference>
<evidence type="ECO:0008006" key="4">
    <source>
        <dbReference type="Google" id="ProtNLM"/>
    </source>
</evidence>
<dbReference type="InterPro" id="IPR050982">
    <property type="entry name" value="Auxin_biosynth/cation_transpt"/>
</dbReference>
<dbReference type="PRINTS" id="PR00368">
    <property type="entry name" value="FADPNR"/>
</dbReference>
<protein>
    <recommendedName>
        <fullName evidence="4">Oxidoreductase</fullName>
    </recommendedName>
</protein>
<dbReference type="OrthoDB" id="9778740at2"/>
<dbReference type="RefSeq" id="WP_077588066.1">
    <property type="nucleotide sequence ID" value="NZ_CP019640.1"/>
</dbReference>